<name>A0A9P5V7L8_9FUNG</name>
<dbReference type="AlphaFoldDB" id="A0A9P5V7L8"/>
<comment type="caution">
    <text evidence="2">The sequence shown here is derived from an EMBL/GenBank/DDBJ whole genome shotgun (WGS) entry which is preliminary data.</text>
</comment>
<evidence type="ECO:0000313" key="2">
    <source>
        <dbReference type="EMBL" id="KAF9143461.1"/>
    </source>
</evidence>
<dbReference type="EMBL" id="JAAAUQ010001065">
    <property type="protein sequence ID" value="KAF9143461.1"/>
    <property type="molecule type" value="Genomic_DNA"/>
</dbReference>
<accession>A0A9P5V7L8</accession>
<dbReference type="OrthoDB" id="2429257at2759"/>
<organism evidence="2 3">
    <name type="scientific">Linnemannia schmuckeri</name>
    <dbReference type="NCBI Taxonomy" id="64567"/>
    <lineage>
        <taxon>Eukaryota</taxon>
        <taxon>Fungi</taxon>
        <taxon>Fungi incertae sedis</taxon>
        <taxon>Mucoromycota</taxon>
        <taxon>Mortierellomycotina</taxon>
        <taxon>Mortierellomycetes</taxon>
        <taxon>Mortierellales</taxon>
        <taxon>Mortierellaceae</taxon>
        <taxon>Linnemannia</taxon>
    </lineage>
</organism>
<feature type="non-terminal residue" evidence="2">
    <location>
        <position position="113"/>
    </location>
</feature>
<reference evidence="2" key="1">
    <citation type="journal article" date="2020" name="Fungal Divers.">
        <title>Resolving the Mortierellaceae phylogeny through synthesis of multi-gene phylogenetics and phylogenomics.</title>
        <authorList>
            <person name="Vandepol N."/>
            <person name="Liber J."/>
            <person name="Desiro A."/>
            <person name="Na H."/>
            <person name="Kennedy M."/>
            <person name="Barry K."/>
            <person name="Grigoriev I.V."/>
            <person name="Miller A.N."/>
            <person name="O'Donnell K."/>
            <person name="Stajich J.E."/>
            <person name="Bonito G."/>
        </authorList>
    </citation>
    <scope>NUCLEOTIDE SEQUENCE</scope>
    <source>
        <strain evidence="2">NRRL 6426</strain>
    </source>
</reference>
<keyword evidence="1" id="KW-0732">Signal</keyword>
<evidence type="ECO:0000256" key="1">
    <source>
        <dbReference type="SAM" id="SignalP"/>
    </source>
</evidence>
<feature type="chain" id="PRO_5040179913" evidence="1">
    <location>
        <begin position="28"/>
        <end position="113"/>
    </location>
</feature>
<protein>
    <submittedName>
        <fullName evidence="2">Uncharacterized protein</fullName>
    </submittedName>
</protein>
<sequence>MRNTTTLLLVAFLATALSTLLPYPATAQVGSSPWCESYIANCEDLRKIHCDAKVPNNDRTLTWITTHCSTTTSATGECKYFSPDCSCSYSNVADMNRTVYVPLGQPALERTQA</sequence>
<evidence type="ECO:0000313" key="3">
    <source>
        <dbReference type="Proteomes" id="UP000748756"/>
    </source>
</evidence>
<feature type="signal peptide" evidence="1">
    <location>
        <begin position="1"/>
        <end position="27"/>
    </location>
</feature>
<dbReference type="Proteomes" id="UP000748756">
    <property type="component" value="Unassembled WGS sequence"/>
</dbReference>
<proteinExistence type="predicted"/>
<gene>
    <name evidence="2" type="ORF">BG015_000419</name>
</gene>
<keyword evidence="3" id="KW-1185">Reference proteome</keyword>